<evidence type="ECO:0000256" key="4">
    <source>
        <dbReference type="ARBA" id="ARBA00022840"/>
    </source>
</evidence>
<evidence type="ECO:0000259" key="7">
    <source>
        <dbReference type="PROSITE" id="PS50893"/>
    </source>
</evidence>
<dbReference type="Pfam" id="PF00005">
    <property type="entry name" value="ABC_tran"/>
    <property type="match status" value="1"/>
</dbReference>
<dbReference type="PROSITE" id="PS50893">
    <property type="entry name" value="ABC_TRANSPORTER_2"/>
    <property type="match status" value="1"/>
</dbReference>
<dbReference type="GO" id="GO:0005524">
    <property type="term" value="F:ATP binding"/>
    <property type="evidence" value="ECO:0007669"/>
    <property type="project" value="UniProtKB-KW"/>
</dbReference>
<dbReference type="GO" id="GO:0022857">
    <property type="term" value="F:transmembrane transporter activity"/>
    <property type="evidence" value="ECO:0007669"/>
    <property type="project" value="InterPro"/>
</dbReference>
<comment type="caution">
    <text evidence="8">The sequence shown here is derived from an EMBL/GenBank/DDBJ whole genome shotgun (WGS) entry which is preliminary data.</text>
</comment>
<evidence type="ECO:0000256" key="1">
    <source>
        <dbReference type="ARBA" id="ARBA00022448"/>
    </source>
</evidence>
<keyword evidence="2" id="KW-0547">Nucleotide-binding</keyword>
<dbReference type="AlphaFoldDB" id="A0A2W5VC36"/>
<dbReference type="Proteomes" id="UP000249393">
    <property type="component" value="Unassembled WGS sequence"/>
</dbReference>
<dbReference type="SMART" id="SM00382">
    <property type="entry name" value="AAA"/>
    <property type="match status" value="1"/>
</dbReference>
<keyword evidence="3" id="KW-0201">Cytochrome c-type biogenesis</keyword>
<dbReference type="InterPro" id="IPR003593">
    <property type="entry name" value="AAA+_ATPase"/>
</dbReference>
<dbReference type="InterPro" id="IPR017871">
    <property type="entry name" value="ABC_transporter-like_CS"/>
</dbReference>
<keyword evidence="5" id="KW-1278">Translocase</keyword>
<dbReference type="PANTHER" id="PTHR43499">
    <property type="entry name" value="ABC TRANSPORTER I FAMILY MEMBER 1"/>
    <property type="match status" value="1"/>
</dbReference>
<accession>A0A2W5VC36</accession>
<organism evidence="8 9">
    <name type="scientific">Caulobacter segnis</name>
    <dbReference type="NCBI Taxonomy" id="88688"/>
    <lineage>
        <taxon>Bacteria</taxon>
        <taxon>Pseudomonadati</taxon>
        <taxon>Pseudomonadota</taxon>
        <taxon>Alphaproteobacteria</taxon>
        <taxon>Caulobacterales</taxon>
        <taxon>Caulobacteraceae</taxon>
        <taxon>Caulobacter</taxon>
    </lineage>
</organism>
<dbReference type="EMBL" id="QFQZ01000004">
    <property type="protein sequence ID" value="PZR36792.1"/>
    <property type="molecule type" value="Genomic_DNA"/>
</dbReference>
<dbReference type="RefSeq" id="WP_304273637.1">
    <property type="nucleotide sequence ID" value="NZ_QFQZ01000004.1"/>
</dbReference>
<sequence>MLRVVLIKDLAITRGERRLFSNLDLRLSSGEAAVLVGRNGAGKTSLLRAVAGLLRPAEGKITFEGDTGPLEADAARAEQLHLLGHQDGLKSNRTAWEELRFQTLWTGGTEESARAAAKRFDLVRLLDLEVRRLSAGQRRRLALARLAASPRALWLLDEPMAPLDAGQRAAFGEVMSEHLAGGGMILASVHDPLPIPTRSVEIGQ</sequence>
<feature type="domain" description="ABC transporter" evidence="7">
    <location>
        <begin position="5"/>
        <end position="202"/>
    </location>
</feature>
<dbReference type="PANTHER" id="PTHR43499:SF1">
    <property type="entry name" value="ABC TRANSPORTER I FAMILY MEMBER 1"/>
    <property type="match status" value="1"/>
</dbReference>
<evidence type="ECO:0000256" key="6">
    <source>
        <dbReference type="ARBA" id="ARBA00023136"/>
    </source>
</evidence>
<evidence type="ECO:0000256" key="2">
    <source>
        <dbReference type="ARBA" id="ARBA00022741"/>
    </source>
</evidence>
<gene>
    <name evidence="8" type="primary">ccmA</name>
    <name evidence="8" type="ORF">DI526_02280</name>
</gene>
<name>A0A2W5VC36_9CAUL</name>
<dbReference type="PROSITE" id="PS00211">
    <property type="entry name" value="ABC_TRANSPORTER_1"/>
    <property type="match status" value="1"/>
</dbReference>
<keyword evidence="4 8" id="KW-0067">ATP-binding</keyword>
<dbReference type="GO" id="GO:0017004">
    <property type="term" value="P:cytochrome complex assembly"/>
    <property type="evidence" value="ECO:0007669"/>
    <property type="project" value="UniProtKB-KW"/>
</dbReference>
<dbReference type="Gene3D" id="3.40.50.300">
    <property type="entry name" value="P-loop containing nucleotide triphosphate hydrolases"/>
    <property type="match status" value="1"/>
</dbReference>
<keyword evidence="6" id="KW-0472">Membrane</keyword>
<evidence type="ECO:0000256" key="3">
    <source>
        <dbReference type="ARBA" id="ARBA00022748"/>
    </source>
</evidence>
<protein>
    <submittedName>
        <fullName evidence="8">Heme ABC exporter ATP-binding protein CcmA</fullName>
    </submittedName>
</protein>
<evidence type="ECO:0000313" key="8">
    <source>
        <dbReference type="EMBL" id="PZR36792.1"/>
    </source>
</evidence>
<dbReference type="InterPro" id="IPR003439">
    <property type="entry name" value="ABC_transporter-like_ATP-bd"/>
</dbReference>
<dbReference type="NCBIfam" id="TIGR01189">
    <property type="entry name" value="ccmA"/>
    <property type="match status" value="1"/>
</dbReference>
<keyword evidence="1" id="KW-0813">Transport</keyword>
<reference evidence="8 9" key="1">
    <citation type="submission" date="2017-08" db="EMBL/GenBank/DDBJ databases">
        <title>Infants hospitalized years apart are colonized by the same room-sourced microbial strains.</title>
        <authorList>
            <person name="Brooks B."/>
            <person name="Olm M.R."/>
            <person name="Firek B.A."/>
            <person name="Baker R."/>
            <person name="Thomas B.C."/>
            <person name="Morowitz M.J."/>
            <person name="Banfield J.F."/>
        </authorList>
    </citation>
    <scope>NUCLEOTIDE SEQUENCE [LARGE SCALE GENOMIC DNA]</scope>
    <source>
        <strain evidence="8">S2_003_000_R2_4</strain>
    </source>
</reference>
<dbReference type="SUPFAM" id="SSF52540">
    <property type="entry name" value="P-loop containing nucleoside triphosphate hydrolases"/>
    <property type="match status" value="1"/>
</dbReference>
<proteinExistence type="predicted"/>
<evidence type="ECO:0000256" key="5">
    <source>
        <dbReference type="ARBA" id="ARBA00022967"/>
    </source>
</evidence>
<dbReference type="InterPro" id="IPR005895">
    <property type="entry name" value="ABC_transptr_haem_export_CcmA"/>
</dbReference>
<evidence type="ECO:0000313" key="9">
    <source>
        <dbReference type="Proteomes" id="UP000249393"/>
    </source>
</evidence>
<dbReference type="InterPro" id="IPR027417">
    <property type="entry name" value="P-loop_NTPase"/>
</dbReference>
<dbReference type="GO" id="GO:0016887">
    <property type="term" value="F:ATP hydrolysis activity"/>
    <property type="evidence" value="ECO:0007669"/>
    <property type="project" value="InterPro"/>
</dbReference>